<protein>
    <submittedName>
        <fullName evidence="1">Uncharacterized protein</fullName>
    </submittedName>
</protein>
<dbReference type="SUPFAM" id="SSF52833">
    <property type="entry name" value="Thioredoxin-like"/>
    <property type="match status" value="1"/>
</dbReference>
<evidence type="ECO:0000313" key="1">
    <source>
        <dbReference type="EMBL" id="AGS53916.1"/>
    </source>
</evidence>
<dbReference type="AlphaFoldDB" id="A0A806K1U2"/>
<sequence>MGFMEQQRASIPFLQDGGDFGKRYGDGYVPRLYLIHADGKVVRYTKFETEDYKDIRADIEKMQGISK</sequence>
<proteinExistence type="predicted"/>
<name>A0A806K1U2_9BACT</name>
<dbReference type="InterPro" id="IPR036249">
    <property type="entry name" value="Thioredoxin-like_sf"/>
</dbReference>
<dbReference type="EMBL" id="JQ844260">
    <property type="protein sequence ID" value="AGS53916.1"/>
    <property type="molecule type" value="Genomic_DNA"/>
</dbReference>
<dbReference type="Gene3D" id="3.40.30.10">
    <property type="entry name" value="Glutaredoxin"/>
    <property type="match status" value="1"/>
</dbReference>
<accession>A0A806K1U2</accession>
<reference evidence="1" key="1">
    <citation type="submission" date="2012-03" db="EMBL/GenBank/DDBJ databases">
        <title>Functional metagenomics reveals considerable lignocellulase gene clusters in the gut microbiome of a wood-feeding higher termite.</title>
        <authorList>
            <person name="Liu N."/>
        </authorList>
    </citation>
    <scope>NUCLEOTIDE SEQUENCE</scope>
</reference>
<organism evidence="1">
    <name type="scientific">uncultured bacterium contig00078</name>
    <dbReference type="NCBI Taxonomy" id="1181556"/>
    <lineage>
        <taxon>Bacteria</taxon>
        <taxon>environmental samples</taxon>
    </lineage>
</organism>